<keyword evidence="1" id="KW-0472">Membrane</keyword>
<protein>
    <submittedName>
        <fullName evidence="3">Deltamethrin resistance</fullName>
    </submittedName>
</protein>
<dbReference type="AlphaFoldDB" id="A0AAW1MHD4"/>
<sequence length="86" mass="9519">MNSTSLLKRVVLRTVPKRNYAGLDLKASYNDLPSPQGSWQTSYDANQRKYNAHLAFGTLFLIGSIVFARAGGFLNLNYNPPAKPSD</sequence>
<dbReference type="EMBL" id="JASPKY010000045">
    <property type="protein sequence ID" value="KAK9745783.1"/>
    <property type="molecule type" value="Genomic_DNA"/>
</dbReference>
<dbReference type="Pfam" id="PF16020">
    <property type="entry name" value="Deltameth_res"/>
    <property type="match status" value="1"/>
</dbReference>
<keyword evidence="1" id="KW-1133">Transmembrane helix</keyword>
<dbReference type="Proteomes" id="UP001458880">
    <property type="component" value="Unassembled WGS sequence"/>
</dbReference>
<organism evidence="3 4">
    <name type="scientific">Popillia japonica</name>
    <name type="common">Japanese beetle</name>
    <dbReference type="NCBI Taxonomy" id="7064"/>
    <lineage>
        <taxon>Eukaryota</taxon>
        <taxon>Metazoa</taxon>
        <taxon>Ecdysozoa</taxon>
        <taxon>Arthropoda</taxon>
        <taxon>Hexapoda</taxon>
        <taxon>Insecta</taxon>
        <taxon>Pterygota</taxon>
        <taxon>Neoptera</taxon>
        <taxon>Endopterygota</taxon>
        <taxon>Coleoptera</taxon>
        <taxon>Polyphaga</taxon>
        <taxon>Scarabaeiformia</taxon>
        <taxon>Scarabaeidae</taxon>
        <taxon>Rutelinae</taxon>
        <taxon>Popillia</taxon>
    </lineage>
</organism>
<gene>
    <name evidence="3" type="ORF">QE152_g6586</name>
</gene>
<evidence type="ECO:0000313" key="3">
    <source>
        <dbReference type="EMBL" id="KAK9745783.1"/>
    </source>
</evidence>
<proteinExistence type="predicted"/>
<reference evidence="3 4" key="1">
    <citation type="journal article" date="2024" name="BMC Genomics">
        <title>De novo assembly and annotation of Popillia japonica's genome with initial clues to its potential as an invasive pest.</title>
        <authorList>
            <person name="Cucini C."/>
            <person name="Boschi S."/>
            <person name="Funari R."/>
            <person name="Cardaioli E."/>
            <person name="Iannotti N."/>
            <person name="Marturano G."/>
            <person name="Paoli F."/>
            <person name="Bruttini M."/>
            <person name="Carapelli A."/>
            <person name="Frati F."/>
            <person name="Nardi F."/>
        </authorList>
    </citation>
    <scope>NUCLEOTIDE SEQUENCE [LARGE SCALE GENOMIC DNA]</scope>
    <source>
        <strain evidence="3">DMR45628</strain>
    </source>
</reference>
<keyword evidence="1" id="KW-0812">Transmembrane</keyword>
<comment type="caution">
    <text evidence="3">The sequence shown here is derived from an EMBL/GenBank/DDBJ whole genome shotgun (WGS) entry which is preliminary data.</text>
</comment>
<evidence type="ECO:0000256" key="1">
    <source>
        <dbReference type="SAM" id="Phobius"/>
    </source>
</evidence>
<accession>A0AAW1MHD4</accession>
<evidence type="ECO:0000313" key="4">
    <source>
        <dbReference type="Proteomes" id="UP001458880"/>
    </source>
</evidence>
<dbReference type="PANTHER" id="PTHR22133:SF2">
    <property type="entry name" value="AT01821P-RELATED"/>
    <property type="match status" value="1"/>
</dbReference>
<keyword evidence="4" id="KW-1185">Reference proteome</keyword>
<feature type="domain" description="Deltamethrin resistance protein prag01" evidence="2">
    <location>
        <begin position="30"/>
        <end position="81"/>
    </location>
</feature>
<dbReference type="InterPro" id="IPR031973">
    <property type="entry name" value="Deltameth_res_prag01"/>
</dbReference>
<feature type="transmembrane region" description="Helical" evidence="1">
    <location>
        <begin position="54"/>
        <end position="76"/>
    </location>
</feature>
<evidence type="ECO:0000259" key="2">
    <source>
        <dbReference type="Pfam" id="PF16020"/>
    </source>
</evidence>
<name>A0AAW1MHD4_POPJA</name>
<dbReference type="PANTHER" id="PTHR22133">
    <property type="entry name" value="AT01821P-RELATED"/>
    <property type="match status" value="1"/>
</dbReference>